<dbReference type="InterPro" id="IPR001509">
    <property type="entry name" value="Epimerase_deHydtase"/>
</dbReference>
<evidence type="ECO:0000313" key="12">
    <source>
        <dbReference type="EMBL" id="TCK69844.1"/>
    </source>
</evidence>
<keyword evidence="9 10" id="KW-0413">Isomerase</keyword>
<name>A0A4R1KX44_9PAST</name>
<proteinExistence type="inferred from homology"/>
<evidence type="ECO:0000256" key="7">
    <source>
        <dbReference type="ARBA" id="ARBA00023027"/>
    </source>
</evidence>
<sequence length="338" mass="37028">MAILVTGGAGYIGSHTVVELFNADKEVVVLDNLCNSSAKSLARVAQITGKQAKFYQGDILDSALLQQIFAENHIESVIHFAGLKAVGESVQKPIEYYHNNVVGSLNLIEQMRKAGVWNFVFSSSSTVYGDPDVIPVTEDCKVGGTTNPYGTSKLMVEQMLTDIAKAEPKFSITLLRYFNPVGAHESGLIGEDPNGIPNNLMPYIAQVAVGKLKELSIFGNDYNTPDGTGVRDYIHVVDLAIGHVKALARHENDGGLHIYNLGTGVGYSVLDMVKAFEQANNIVVPYKFTPRRAGDIAENYADASRALKELGWKAERDLNAMMRDTWNWQKNNPQGYKD</sequence>
<protein>
    <recommendedName>
        <fullName evidence="6 10">UDP-glucose 4-epimerase</fullName>
        <ecNumber evidence="5 10">5.1.3.2</ecNumber>
    </recommendedName>
</protein>
<dbReference type="CDD" id="cd05247">
    <property type="entry name" value="UDP_G4E_1_SDR_e"/>
    <property type="match status" value="1"/>
</dbReference>
<feature type="domain" description="NAD-dependent epimerase/dehydratase" evidence="11">
    <location>
        <begin position="3"/>
        <end position="262"/>
    </location>
</feature>
<evidence type="ECO:0000256" key="10">
    <source>
        <dbReference type="RuleBase" id="RU366046"/>
    </source>
</evidence>
<evidence type="ECO:0000256" key="3">
    <source>
        <dbReference type="ARBA" id="ARBA00004947"/>
    </source>
</evidence>
<organism evidence="12 13">
    <name type="scientific">Lonepinella koalarum</name>
    <dbReference type="NCBI Taxonomy" id="53417"/>
    <lineage>
        <taxon>Bacteria</taxon>
        <taxon>Pseudomonadati</taxon>
        <taxon>Pseudomonadota</taxon>
        <taxon>Gammaproteobacteria</taxon>
        <taxon>Pasteurellales</taxon>
        <taxon>Pasteurellaceae</taxon>
        <taxon>Lonepinella</taxon>
    </lineage>
</organism>
<keyword evidence="8" id="KW-0299">Galactose metabolism</keyword>
<keyword evidence="13" id="KW-1185">Reference proteome</keyword>
<dbReference type="InterPro" id="IPR036291">
    <property type="entry name" value="NAD(P)-bd_dom_sf"/>
</dbReference>
<comment type="subunit">
    <text evidence="10">Homodimer.</text>
</comment>
<dbReference type="SUPFAM" id="SSF51735">
    <property type="entry name" value="NAD(P)-binding Rossmann-fold domains"/>
    <property type="match status" value="1"/>
</dbReference>
<dbReference type="UniPathway" id="UPA00214"/>
<dbReference type="Gene3D" id="3.90.25.10">
    <property type="entry name" value="UDP-galactose 4-epimerase, domain 1"/>
    <property type="match status" value="1"/>
</dbReference>
<comment type="similarity">
    <text evidence="4 10">Belongs to the NAD(P)-dependent epimerase/dehydratase family.</text>
</comment>
<dbReference type="EC" id="5.1.3.2" evidence="5 10"/>
<dbReference type="RefSeq" id="WP_132301254.1">
    <property type="nucleotide sequence ID" value="NZ_CP170642.1"/>
</dbReference>
<evidence type="ECO:0000313" key="13">
    <source>
        <dbReference type="Proteomes" id="UP000295496"/>
    </source>
</evidence>
<evidence type="ECO:0000256" key="9">
    <source>
        <dbReference type="ARBA" id="ARBA00023235"/>
    </source>
</evidence>
<dbReference type="InterPro" id="IPR005886">
    <property type="entry name" value="UDP_G4E"/>
</dbReference>
<dbReference type="GO" id="GO:0003978">
    <property type="term" value="F:UDP-glucose 4-epimerase activity"/>
    <property type="evidence" value="ECO:0007669"/>
    <property type="project" value="UniProtKB-UniRule"/>
</dbReference>
<evidence type="ECO:0000259" key="11">
    <source>
        <dbReference type="Pfam" id="PF01370"/>
    </source>
</evidence>
<evidence type="ECO:0000256" key="2">
    <source>
        <dbReference type="ARBA" id="ARBA00001911"/>
    </source>
</evidence>
<comment type="caution">
    <text evidence="12">The sequence shown here is derived from an EMBL/GenBank/DDBJ whole genome shotgun (WGS) entry which is preliminary data.</text>
</comment>
<comment type="catalytic activity">
    <reaction evidence="1 10">
        <text>UDP-alpha-D-glucose = UDP-alpha-D-galactose</text>
        <dbReference type="Rhea" id="RHEA:22168"/>
        <dbReference type="ChEBI" id="CHEBI:58885"/>
        <dbReference type="ChEBI" id="CHEBI:66914"/>
        <dbReference type="EC" id="5.1.3.2"/>
    </reaction>
</comment>
<comment type="cofactor">
    <cofactor evidence="2 10">
        <name>NAD(+)</name>
        <dbReference type="ChEBI" id="CHEBI:57540"/>
    </cofactor>
</comment>
<dbReference type="Proteomes" id="UP000295496">
    <property type="component" value="Unassembled WGS sequence"/>
</dbReference>
<evidence type="ECO:0000256" key="6">
    <source>
        <dbReference type="ARBA" id="ARBA00018569"/>
    </source>
</evidence>
<keyword evidence="10" id="KW-0119">Carbohydrate metabolism</keyword>
<dbReference type="Pfam" id="PF01370">
    <property type="entry name" value="Epimerase"/>
    <property type="match status" value="1"/>
</dbReference>
<dbReference type="PRINTS" id="PR01713">
    <property type="entry name" value="NUCEPIMERASE"/>
</dbReference>
<dbReference type="GO" id="GO:0005829">
    <property type="term" value="C:cytosol"/>
    <property type="evidence" value="ECO:0007669"/>
    <property type="project" value="TreeGrafter"/>
</dbReference>
<gene>
    <name evidence="12" type="ORF">EV692_1057</name>
</gene>
<accession>A0A4R1KX44</accession>
<dbReference type="GO" id="GO:0006012">
    <property type="term" value="P:galactose metabolic process"/>
    <property type="evidence" value="ECO:0007669"/>
    <property type="project" value="UniProtKB-UniPathway"/>
</dbReference>
<dbReference type="AlphaFoldDB" id="A0A4R1KX44"/>
<dbReference type="PANTHER" id="PTHR43725:SF47">
    <property type="entry name" value="UDP-GLUCOSE 4-EPIMERASE"/>
    <property type="match status" value="1"/>
</dbReference>
<evidence type="ECO:0000256" key="8">
    <source>
        <dbReference type="ARBA" id="ARBA00023144"/>
    </source>
</evidence>
<dbReference type="Gene3D" id="3.40.50.720">
    <property type="entry name" value="NAD(P)-binding Rossmann-like Domain"/>
    <property type="match status" value="1"/>
</dbReference>
<dbReference type="PANTHER" id="PTHR43725">
    <property type="entry name" value="UDP-GLUCOSE 4-EPIMERASE"/>
    <property type="match status" value="1"/>
</dbReference>
<dbReference type="NCBIfam" id="NF007956">
    <property type="entry name" value="PRK10675.1"/>
    <property type="match status" value="1"/>
</dbReference>
<dbReference type="EMBL" id="SMGJ01000003">
    <property type="protein sequence ID" value="TCK69844.1"/>
    <property type="molecule type" value="Genomic_DNA"/>
</dbReference>
<dbReference type="NCBIfam" id="TIGR01179">
    <property type="entry name" value="galE"/>
    <property type="match status" value="1"/>
</dbReference>
<keyword evidence="7 10" id="KW-0520">NAD</keyword>
<comment type="pathway">
    <text evidence="3 10">Carbohydrate metabolism; galactose metabolism.</text>
</comment>
<evidence type="ECO:0000256" key="5">
    <source>
        <dbReference type="ARBA" id="ARBA00013189"/>
    </source>
</evidence>
<reference evidence="12 13" key="1">
    <citation type="submission" date="2019-03" db="EMBL/GenBank/DDBJ databases">
        <title>Genomic Encyclopedia of Type Strains, Phase IV (KMG-IV): sequencing the most valuable type-strain genomes for metagenomic binning, comparative biology and taxonomic classification.</title>
        <authorList>
            <person name="Goeker M."/>
        </authorList>
    </citation>
    <scope>NUCLEOTIDE SEQUENCE [LARGE SCALE GENOMIC DNA]</scope>
    <source>
        <strain evidence="12 13">DSM 10053</strain>
    </source>
</reference>
<evidence type="ECO:0000256" key="1">
    <source>
        <dbReference type="ARBA" id="ARBA00000083"/>
    </source>
</evidence>
<evidence type="ECO:0000256" key="4">
    <source>
        <dbReference type="ARBA" id="ARBA00007637"/>
    </source>
</evidence>